<evidence type="ECO:0000256" key="2">
    <source>
        <dbReference type="ARBA" id="ARBA00022475"/>
    </source>
</evidence>
<keyword evidence="2" id="KW-1003">Cell membrane</keyword>
<proteinExistence type="predicted"/>
<evidence type="ECO:0000313" key="8">
    <source>
        <dbReference type="Proteomes" id="UP000229554"/>
    </source>
</evidence>
<dbReference type="Pfam" id="PF00535">
    <property type="entry name" value="Glycos_transf_2"/>
    <property type="match status" value="1"/>
</dbReference>
<accession>A0A2M8KRF0</accession>
<keyword evidence="3" id="KW-0328">Glycosyltransferase</keyword>
<name>A0A2M8KRF0_9BACT</name>
<protein>
    <recommendedName>
        <fullName evidence="6">Glycosyltransferase 2-like domain-containing protein</fullName>
    </recommendedName>
</protein>
<comment type="subcellular location">
    <subcellularLocation>
        <location evidence="1">Cell membrane</location>
    </subcellularLocation>
</comment>
<dbReference type="Proteomes" id="UP000229554">
    <property type="component" value="Unassembled WGS sequence"/>
</dbReference>
<comment type="caution">
    <text evidence="7">The sequence shown here is derived from an EMBL/GenBank/DDBJ whole genome shotgun (WGS) entry which is preliminary data.</text>
</comment>
<keyword evidence="4" id="KW-0808">Transferase</keyword>
<reference evidence="8" key="1">
    <citation type="submission" date="2017-09" db="EMBL/GenBank/DDBJ databases">
        <title>Depth-based differentiation of microbial function through sediment-hosted aquifers and enrichment of novel symbionts in the deep terrestrial subsurface.</title>
        <authorList>
            <person name="Probst A.J."/>
            <person name="Ladd B."/>
            <person name="Jarett J.K."/>
            <person name="Geller-Mcgrath D.E."/>
            <person name="Sieber C.M.K."/>
            <person name="Emerson J.B."/>
            <person name="Anantharaman K."/>
            <person name="Thomas B.C."/>
            <person name="Malmstrom R."/>
            <person name="Stieglmeier M."/>
            <person name="Klingl A."/>
            <person name="Woyke T."/>
            <person name="Ryan C.M."/>
            <person name="Banfield J.F."/>
        </authorList>
    </citation>
    <scope>NUCLEOTIDE SEQUENCE [LARGE SCALE GENOMIC DNA]</scope>
</reference>
<dbReference type="AlphaFoldDB" id="A0A2M8KRF0"/>
<evidence type="ECO:0000256" key="5">
    <source>
        <dbReference type="ARBA" id="ARBA00023136"/>
    </source>
</evidence>
<evidence type="ECO:0000256" key="3">
    <source>
        <dbReference type="ARBA" id="ARBA00022676"/>
    </source>
</evidence>
<evidence type="ECO:0000256" key="4">
    <source>
        <dbReference type="ARBA" id="ARBA00022679"/>
    </source>
</evidence>
<sequence length="247" mass="28537">MKQTPFFSIVIPTLNEERDLPHLLSDIQKQKPANVEILVSDAHSSDNTVKILKRAAQKFPLSIVQTKKKNVSHQRNFGAKKAQGKYIVFLDADSRLPPLFFKKLESFILHNKRFLFSLRMSTNEEKNEYVFLLEIGNLVIDFFNRVGKPFAAGTGIVIHRELFYDLGGFDETLKLAEDHDFVQRARKAGIRLCIPNEPTLHYSFRRPQRIGYLRFLVQYLISSMYTLTGTEIKKDIFDYPMGGSLYT</sequence>
<gene>
    <name evidence="7" type="ORF">COU88_04765</name>
</gene>
<dbReference type="GO" id="GO:0016757">
    <property type="term" value="F:glycosyltransferase activity"/>
    <property type="evidence" value="ECO:0007669"/>
    <property type="project" value="UniProtKB-KW"/>
</dbReference>
<evidence type="ECO:0000313" key="7">
    <source>
        <dbReference type="EMBL" id="PJE62486.1"/>
    </source>
</evidence>
<feature type="domain" description="Glycosyltransferase 2-like" evidence="6">
    <location>
        <begin position="8"/>
        <end position="166"/>
    </location>
</feature>
<dbReference type="InterPro" id="IPR001173">
    <property type="entry name" value="Glyco_trans_2-like"/>
</dbReference>
<keyword evidence="5" id="KW-0472">Membrane</keyword>
<evidence type="ECO:0000259" key="6">
    <source>
        <dbReference type="Pfam" id="PF00535"/>
    </source>
</evidence>
<dbReference type="PANTHER" id="PTHR43646:SF2">
    <property type="entry name" value="GLYCOSYLTRANSFERASE 2-LIKE DOMAIN-CONTAINING PROTEIN"/>
    <property type="match status" value="1"/>
</dbReference>
<dbReference type="Gene3D" id="3.90.550.10">
    <property type="entry name" value="Spore Coat Polysaccharide Biosynthesis Protein SpsA, Chain A"/>
    <property type="match status" value="1"/>
</dbReference>
<dbReference type="InterPro" id="IPR029044">
    <property type="entry name" value="Nucleotide-diphossugar_trans"/>
</dbReference>
<dbReference type="SUPFAM" id="SSF53448">
    <property type="entry name" value="Nucleotide-diphospho-sugar transferases"/>
    <property type="match status" value="1"/>
</dbReference>
<dbReference type="EMBL" id="PFED01000195">
    <property type="protein sequence ID" value="PJE62486.1"/>
    <property type="molecule type" value="Genomic_DNA"/>
</dbReference>
<organism evidence="7 8">
    <name type="scientific">Candidatus Roizmanbacteria bacterium CG10_big_fil_rev_8_21_14_0_10_39_6</name>
    <dbReference type="NCBI Taxonomy" id="1974853"/>
    <lineage>
        <taxon>Bacteria</taxon>
        <taxon>Candidatus Roizmaniibacteriota</taxon>
    </lineage>
</organism>
<dbReference type="PANTHER" id="PTHR43646">
    <property type="entry name" value="GLYCOSYLTRANSFERASE"/>
    <property type="match status" value="1"/>
</dbReference>
<dbReference type="GO" id="GO:0005886">
    <property type="term" value="C:plasma membrane"/>
    <property type="evidence" value="ECO:0007669"/>
    <property type="project" value="UniProtKB-SubCell"/>
</dbReference>
<feature type="non-terminal residue" evidence="7">
    <location>
        <position position="247"/>
    </location>
</feature>
<evidence type="ECO:0000256" key="1">
    <source>
        <dbReference type="ARBA" id="ARBA00004236"/>
    </source>
</evidence>